<dbReference type="SUPFAM" id="SSF55729">
    <property type="entry name" value="Acyl-CoA N-acyltransferases (Nat)"/>
    <property type="match status" value="1"/>
</dbReference>
<keyword evidence="5" id="KW-1185">Reference proteome</keyword>
<dbReference type="InterPro" id="IPR016181">
    <property type="entry name" value="Acyl_CoA_acyltransferase"/>
</dbReference>
<dbReference type="AlphaFoldDB" id="A0A7W3YCC9"/>
<evidence type="ECO:0000313" key="2">
    <source>
        <dbReference type="EMBL" id="MBB1063352.1"/>
    </source>
</evidence>
<dbReference type="GO" id="GO:0016747">
    <property type="term" value="F:acyltransferase activity, transferring groups other than amino-acyl groups"/>
    <property type="evidence" value="ECO:0007669"/>
    <property type="project" value="InterPro"/>
</dbReference>
<accession>A0A7W3YCC9</accession>
<dbReference type="Proteomes" id="UP000544052">
    <property type="component" value="Unassembled WGS sequence"/>
</dbReference>
<reference evidence="4 5" key="1">
    <citation type="submission" date="2020-07" db="EMBL/GenBank/DDBJ databases">
        <title>Description of Limosilactobacillus balticus sp. nov., Limosilactobacillus agrestis sp. nov., Limosilactobacillus albertensis sp. nov., Limosilactobacillus rudii sp. nov., Limosilactobacillus fastidiosus sp. nov., five novel Limosilactobacillus species isolated from the vertebrate gastrointestinal tract, and proposal of 6 subspecies of Limosilactobacillus reuteri adapted to the gastrointestinal tract of specific vertebrate hosts.</title>
        <authorList>
            <person name="Li F."/>
            <person name="Cheng C."/>
            <person name="Zheng J."/>
            <person name="Quevedo R.M."/>
            <person name="Li J."/>
            <person name="Roos S."/>
            <person name="Gaenzle M.G."/>
            <person name="Walter J."/>
        </authorList>
    </citation>
    <scope>NUCLEOTIDE SEQUENCE [LARGE SCALE GENOMIC DNA]</scope>
    <source>
        <strain evidence="3 4">WF-MA3-C</strain>
        <strain evidence="2 5">WF-MO7-1</strain>
    </source>
</reference>
<dbReference type="PANTHER" id="PTHR43792">
    <property type="entry name" value="GNAT FAMILY, PUTATIVE (AFU_ORTHOLOGUE AFUA_3G00765)-RELATED-RELATED"/>
    <property type="match status" value="1"/>
</dbReference>
<dbReference type="InterPro" id="IPR000182">
    <property type="entry name" value="GNAT_dom"/>
</dbReference>
<name>A0A7W3YCC9_9LACO</name>
<organism evidence="3 4">
    <name type="scientific">Limosilactobacillus fastidiosus</name>
    <dbReference type="NCBI Taxonomy" id="2759855"/>
    <lineage>
        <taxon>Bacteria</taxon>
        <taxon>Bacillati</taxon>
        <taxon>Bacillota</taxon>
        <taxon>Bacilli</taxon>
        <taxon>Lactobacillales</taxon>
        <taxon>Lactobacillaceae</taxon>
        <taxon>Limosilactobacillus</taxon>
    </lineage>
</organism>
<dbReference type="Gene3D" id="3.40.630.30">
    <property type="match status" value="1"/>
</dbReference>
<evidence type="ECO:0000259" key="1">
    <source>
        <dbReference type="Pfam" id="PF13302"/>
    </source>
</evidence>
<dbReference type="EMBL" id="JACIUZ010000041">
    <property type="protein sequence ID" value="MBB1063352.1"/>
    <property type="molecule type" value="Genomic_DNA"/>
</dbReference>
<protein>
    <submittedName>
        <fullName evidence="3">GNAT family N-acetyltransferase</fullName>
    </submittedName>
</protein>
<comment type="caution">
    <text evidence="3">The sequence shown here is derived from an EMBL/GenBank/DDBJ whole genome shotgun (WGS) entry which is preliminary data.</text>
</comment>
<dbReference type="InterPro" id="IPR051531">
    <property type="entry name" value="N-acetyltransferase"/>
</dbReference>
<dbReference type="EMBL" id="JACIUY010000049">
    <property type="protein sequence ID" value="MBB1085966.1"/>
    <property type="molecule type" value="Genomic_DNA"/>
</dbReference>
<evidence type="ECO:0000313" key="3">
    <source>
        <dbReference type="EMBL" id="MBB1085966.1"/>
    </source>
</evidence>
<feature type="domain" description="N-acetyltransferase" evidence="1">
    <location>
        <begin position="56"/>
        <end position="142"/>
    </location>
</feature>
<evidence type="ECO:0000313" key="4">
    <source>
        <dbReference type="Proteomes" id="UP000518255"/>
    </source>
</evidence>
<proteinExistence type="predicted"/>
<gene>
    <name evidence="3" type="ORF">H5R63_04030</name>
    <name evidence="2" type="ORF">H5R64_06230</name>
</gene>
<keyword evidence="3" id="KW-0808">Transferase</keyword>
<dbReference type="Proteomes" id="UP000518255">
    <property type="component" value="Unassembled WGS sequence"/>
</dbReference>
<dbReference type="Pfam" id="PF13302">
    <property type="entry name" value="Acetyltransf_3"/>
    <property type="match status" value="1"/>
</dbReference>
<dbReference type="RefSeq" id="WP_182580870.1">
    <property type="nucleotide sequence ID" value="NZ_JACIUY010000049.1"/>
</dbReference>
<sequence>MVIKTNRLIIKRIHPQEVASIAPLLKYQSLFRQAGLISIGEVDLTSLQLLCHSECVLQIKTRNEQQLLGLITLLHTYGESGKVFFKRYELGYLLIPLAQHCGYMTEAINAVCQELDKYSIKLVAETKKNNKSSKQVLKRCGFIPMAMKTGISEYWER</sequence>
<evidence type="ECO:0000313" key="5">
    <source>
        <dbReference type="Proteomes" id="UP000544052"/>
    </source>
</evidence>